<comment type="caution">
    <text evidence="5">The sequence shown here is derived from an EMBL/GenBank/DDBJ whole genome shotgun (WGS) entry which is preliminary data.</text>
</comment>
<keyword evidence="2" id="KW-0963">Cytoplasm</keyword>
<keyword evidence="3" id="KW-0547">Nucleotide-binding</keyword>
<dbReference type="PANTHER" id="PTHR42749">
    <property type="entry name" value="CELL SHAPE-DETERMINING PROTEIN MREB"/>
    <property type="match status" value="1"/>
</dbReference>
<dbReference type="GO" id="GO:0005524">
    <property type="term" value="F:ATP binding"/>
    <property type="evidence" value="ECO:0007669"/>
    <property type="project" value="UniProtKB-KW"/>
</dbReference>
<sequence>GLPKEVVITDGDVRAAISKSLGSLSRTVKEVMEETPPELVSDIMHRGIVLVGGGALLRGLPEFLESEMKIPVHLAEDPLTAVVRGTGIILEDLDSLKDVLITPEDNASQL</sequence>
<accession>A0A2M8L9V0</accession>
<dbReference type="EMBL" id="PFEP01000002">
    <property type="protein sequence ID" value="PJE73380.1"/>
    <property type="molecule type" value="Genomic_DNA"/>
</dbReference>
<keyword evidence="4" id="KW-0067">ATP-binding</keyword>
<evidence type="ECO:0000313" key="5">
    <source>
        <dbReference type="EMBL" id="PJE73380.1"/>
    </source>
</evidence>
<dbReference type="AlphaFoldDB" id="A0A2M8L9V0"/>
<protein>
    <submittedName>
        <fullName evidence="5">Rod shape-determining protein</fullName>
    </submittedName>
</protein>
<comment type="subcellular location">
    <subcellularLocation>
        <location evidence="1">Cytoplasm</location>
    </subcellularLocation>
</comment>
<evidence type="ECO:0000256" key="4">
    <source>
        <dbReference type="ARBA" id="ARBA00022840"/>
    </source>
</evidence>
<gene>
    <name evidence="5" type="ORF">COV00_00155</name>
</gene>
<feature type="non-terminal residue" evidence="5">
    <location>
        <position position="1"/>
    </location>
</feature>
<dbReference type="Proteomes" id="UP000230603">
    <property type="component" value="Unassembled WGS sequence"/>
</dbReference>
<dbReference type="PANTHER" id="PTHR42749:SF1">
    <property type="entry name" value="CELL SHAPE-DETERMINING PROTEIN MREB"/>
    <property type="match status" value="1"/>
</dbReference>
<dbReference type="InterPro" id="IPR043129">
    <property type="entry name" value="ATPase_NBD"/>
</dbReference>
<evidence type="ECO:0000313" key="6">
    <source>
        <dbReference type="Proteomes" id="UP000230603"/>
    </source>
</evidence>
<name>A0A2M8L9V0_9BACT</name>
<dbReference type="SUPFAM" id="SSF53067">
    <property type="entry name" value="Actin-like ATPase domain"/>
    <property type="match status" value="1"/>
</dbReference>
<proteinExistence type="predicted"/>
<dbReference type="GO" id="GO:0005737">
    <property type="term" value="C:cytoplasm"/>
    <property type="evidence" value="ECO:0007669"/>
    <property type="project" value="UniProtKB-SubCell"/>
</dbReference>
<evidence type="ECO:0000256" key="2">
    <source>
        <dbReference type="ARBA" id="ARBA00022490"/>
    </source>
</evidence>
<dbReference type="Gene3D" id="3.30.420.40">
    <property type="match status" value="1"/>
</dbReference>
<reference evidence="6" key="1">
    <citation type="submission" date="2017-09" db="EMBL/GenBank/DDBJ databases">
        <title>Depth-based differentiation of microbial function through sediment-hosted aquifers and enrichment of novel symbionts in the deep terrestrial subsurface.</title>
        <authorList>
            <person name="Probst A.J."/>
            <person name="Ladd B."/>
            <person name="Jarett J.K."/>
            <person name="Geller-Mcgrath D.E."/>
            <person name="Sieber C.M.K."/>
            <person name="Emerson J.B."/>
            <person name="Anantharaman K."/>
            <person name="Thomas B.C."/>
            <person name="Malmstrom R."/>
            <person name="Stieglmeier M."/>
            <person name="Klingl A."/>
            <person name="Woyke T."/>
            <person name="Ryan C.M."/>
            <person name="Banfield J.F."/>
        </authorList>
    </citation>
    <scope>NUCLEOTIDE SEQUENCE [LARGE SCALE GENOMIC DNA]</scope>
</reference>
<evidence type="ECO:0000256" key="1">
    <source>
        <dbReference type="ARBA" id="ARBA00004496"/>
    </source>
</evidence>
<dbReference type="InterPro" id="IPR056546">
    <property type="entry name" value="MreB_MamK-like"/>
</dbReference>
<evidence type="ECO:0000256" key="3">
    <source>
        <dbReference type="ARBA" id="ARBA00022741"/>
    </source>
</evidence>
<dbReference type="Pfam" id="PF06723">
    <property type="entry name" value="MreB_Mbl"/>
    <property type="match status" value="1"/>
</dbReference>
<organism evidence="5 6">
    <name type="scientific">Candidatus Tagabacteria bacterium CG10_big_fil_rev_8_21_14_0_10_40_13</name>
    <dbReference type="NCBI Taxonomy" id="1975022"/>
    <lineage>
        <taxon>Bacteria</taxon>
        <taxon>Candidatus Tagaibacteriota</taxon>
    </lineage>
</organism>